<dbReference type="InterPro" id="IPR023214">
    <property type="entry name" value="HAD_sf"/>
</dbReference>
<dbReference type="Gene3D" id="3.40.50.1000">
    <property type="entry name" value="HAD superfamily/HAD-like"/>
    <property type="match status" value="1"/>
</dbReference>
<dbReference type="EMBL" id="QMDW01000003">
    <property type="protein sequence ID" value="RJX51218.1"/>
    <property type="molecule type" value="Genomic_DNA"/>
</dbReference>
<evidence type="ECO:0000256" key="2">
    <source>
        <dbReference type="ARBA" id="ARBA00007958"/>
    </source>
</evidence>
<keyword evidence="7" id="KW-1185">Reference proteome</keyword>
<evidence type="ECO:0000256" key="5">
    <source>
        <dbReference type="ARBA" id="ARBA00022842"/>
    </source>
</evidence>
<dbReference type="GO" id="GO:0044281">
    <property type="term" value="P:small molecule metabolic process"/>
    <property type="evidence" value="ECO:0007669"/>
    <property type="project" value="UniProtKB-ARBA"/>
</dbReference>
<dbReference type="OrthoDB" id="27736at2157"/>
<organism evidence="6 7">
    <name type="scientific">Halonotius pteroides</name>
    <dbReference type="NCBI Taxonomy" id="268735"/>
    <lineage>
        <taxon>Archaea</taxon>
        <taxon>Methanobacteriati</taxon>
        <taxon>Methanobacteriota</taxon>
        <taxon>Stenosarchaea group</taxon>
        <taxon>Halobacteria</taxon>
        <taxon>Halobacteriales</taxon>
        <taxon>Haloferacaceae</taxon>
        <taxon>Halonotius</taxon>
    </lineage>
</organism>
<sequence>MSIRGVAFDLDYTLAVPDRDRETLLAEAVEQADAPPISRGEYVQAHRNHLTTDSRTPIFAELLADDTTETDPDRLAAAYRNAVTNALVPIPDAEPLLCELRSDYRVGLLTNGPVRAQRSKIEYLDWEPLFDTTLVTGELDAGKPDPAAFDALLDALGTPPEQTVFIGDTPDEDISGADAAGIHTVQVLFDSGPQRDTRADAYIERDQLAADLPGLLAAF</sequence>
<dbReference type="Pfam" id="PF00702">
    <property type="entry name" value="Hydrolase"/>
    <property type="match status" value="1"/>
</dbReference>
<dbReference type="NCBIfam" id="TIGR01509">
    <property type="entry name" value="HAD-SF-IA-v3"/>
    <property type="match status" value="1"/>
</dbReference>
<dbReference type="Proteomes" id="UP000281564">
    <property type="component" value="Unassembled WGS sequence"/>
</dbReference>
<dbReference type="RefSeq" id="WP_120083319.1">
    <property type="nucleotide sequence ID" value="NZ_QMDW01000003.1"/>
</dbReference>
<dbReference type="InterPro" id="IPR006439">
    <property type="entry name" value="HAD-SF_hydro_IA"/>
</dbReference>
<gene>
    <name evidence="6" type="ORF">DP106_03045</name>
</gene>
<dbReference type="GO" id="GO:0046872">
    <property type="term" value="F:metal ion binding"/>
    <property type="evidence" value="ECO:0007669"/>
    <property type="project" value="UniProtKB-KW"/>
</dbReference>
<dbReference type="PANTHER" id="PTHR46470:SF2">
    <property type="entry name" value="GLYCERALDEHYDE 3-PHOSPHATE PHOSPHATASE"/>
    <property type="match status" value="1"/>
</dbReference>
<comment type="similarity">
    <text evidence="2">Belongs to the HAD-like hydrolase superfamily.</text>
</comment>
<evidence type="ECO:0000256" key="3">
    <source>
        <dbReference type="ARBA" id="ARBA00022723"/>
    </source>
</evidence>
<comment type="cofactor">
    <cofactor evidence="1">
        <name>Mg(2+)</name>
        <dbReference type="ChEBI" id="CHEBI:18420"/>
    </cofactor>
</comment>
<accession>A0A3A6Q2F5</accession>
<dbReference type="NCBIfam" id="TIGR01549">
    <property type="entry name" value="HAD-SF-IA-v1"/>
    <property type="match status" value="1"/>
</dbReference>
<dbReference type="Gene3D" id="1.20.120.710">
    <property type="entry name" value="Haloacid dehalogenase hydrolase-like domain"/>
    <property type="match status" value="1"/>
</dbReference>
<name>A0A3A6Q2F5_9EURY</name>
<keyword evidence="5" id="KW-0460">Magnesium</keyword>
<dbReference type="PANTHER" id="PTHR46470">
    <property type="entry name" value="N-ACYLNEURAMINATE-9-PHOSPHATASE"/>
    <property type="match status" value="1"/>
</dbReference>
<proteinExistence type="inferred from homology"/>
<evidence type="ECO:0000256" key="4">
    <source>
        <dbReference type="ARBA" id="ARBA00022801"/>
    </source>
</evidence>
<dbReference type="SFLD" id="SFLDS00003">
    <property type="entry name" value="Haloacid_Dehalogenase"/>
    <property type="match status" value="1"/>
</dbReference>
<keyword evidence="4 6" id="KW-0378">Hydrolase</keyword>
<dbReference type="SFLD" id="SFLDG01129">
    <property type="entry name" value="C1.5:_HAD__Beta-PGM__Phosphata"/>
    <property type="match status" value="1"/>
</dbReference>
<dbReference type="GO" id="GO:0016791">
    <property type="term" value="F:phosphatase activity"/>
    <property type="evidence" value="ECO:0007669"/>
    <property type="project" value="TreeGrafter"/>
</dbReference>
<evidence type="ECO:0000256" key="1">
    <source>
        <dbReference type="ARBA" id="ARBA00001946"/>
    </source>
</evidence>
<comment type="caution">
    <text evidence="6">The sequence shown here is derived from an EMBL/GenBank/DDBJ whole genome shotgun (WGS) entry which is preliminary data.</text>
</comment>
<dbReference type="InterPro" id="IPR036412">
    <property type="entry name" value="HAD-like_sf"/>
</dbReference>
<evidence type="ECO:0000313" key="7">
    <source>
        <dbReference type="Proteomes" id="UP000281564"/>
    </source>
</evidence>
<reference evidence="6 7" key="1">
    <citation type="submission" date="2018-06" db="EMBL/GenBank/DDBJ databases">
        <title>Halonotius sp. F13-13 a new haloarchaeeon isolated from a solar saltern from Isla Cristina, Huelva, Spain.</title>
        <authorList>
            <person name="Duran-Viseras A."/>
            <person name="Sanchez-Porro C."/>
            <person name="Ventosa A."/>
        </authorList>
    </citation>
    <scope>NUCLEOTIDE SEQUENCE [LARGE SCALE GENOMIC DNA]</scope>
    <source>
        <strain evidence="6 7">CECT 7525</strain>
    </source>
</reference>
<dbReference type="AlphaFoldDB" id="A0A3A6Q2F5"/>
<evidence type="ECO:0000313" key="6">
    <source>
        <dbReference type="EMBL" id="RJX51218.1"/>
    </source>
</evidence>
<keyword evidence="3" id="KW-0479">Metal-binding</keyword>
<dbReference type="SUPFAM" id="SSF56784">
    <property type="entry name" value="HAD-like"/>
    <property type="match status" value="1"/>
</dbReference>
<dbReference type="InterPro" id="IPR051400">
    <property type="entry name" value="HAD-like_hydrolase"/>
</dbReference>
<protein>
    <submittedName>
        <fullName evidence="6">HAD family hydrolase</fullName>
    </submittedName>
</protein>